<name>A0AAP0FBT5_9MAGN</name>
<keyword evidence="2" id="KW-1185">Reference proteome</keyword>
<gene>
    <name evidence="1" type="ORF">Syun_023298</name>
</gene>
<reference evidence="1 2" key="1">
    <citation type="submission" date="2024-01" db="EMBL/GenBank/DDBJ databases">
        <title>Genome assemblies of Stephania.</title>
        <authorList>
            <person name="Yang L."/>
        </authorList>
    </citation>
    <scope>NUCLEOTIDE SEQUENCE [LARGE SCALE GENOMIC DNA]</scope>
    <source>
        <strain evidence="1">YNDBR</strain>
        <tissue evidence="1">Leaf</tissue>
    </source>
</reference>
<sequence length="180" mass="20347">MQEQIEEMTLSSPYKEICCLISEPFLTLKACRQGDGDEDGGGLMMIVVVVVLRDFATTIERQQQQQWLYKMKSFVNGDGASGSRLSFLQLLRSRLVFMAARSKRRRGRRETRLGGSTRCSTMREFEHQHLAYRQYDVDHIIAWRVMESDPIISSGVVCNVGTSKSPRPIPGLSTLANDLA</sequence>
<dbReference type="Proteomes" id="UP001420932">
    <property type="component" value="Unassembled WGS sequence"/>
</dbReference>
<organism evidence="1 2">
    <name type="scientific">Stephania yunnanensis</name>
    <dbReference type="NCBI Taxonomy" id="152371"/>
    <lineage>
        <taxon>Eukaryota</taxon>
        <taxon>Viridiplantae</taxon>
        <taxon>Streptophyta</taxon>
        <taxon>Embryophyta</taxon>
        <taxon>Tracheophyta</taxon>
        <taxon>Spermatophyta</taxon>
        <taxon>Magnoliopsida</taxon>
        <taxon>Ranunculales</taxon>
        <taxon>Menispermaceae</taxon>
        <taxon>Menispermoideae</taxon>
        <taxon>Cissampelideae</taxon>
        <taxon>Stephania</taxon>
    </lineage>
</organism>
<evidence type="ECO:0000313" key="1">
    <source>
        <dbReference type="EMBL" id="KAK9107287.1"/>
    </source>
</evidence>
<accession>A0AAP0FBT5</accession>
<dbReference type="EMBL" id="JBBNAF010000010">
    <property type="protein sequence ID" value="KAK9107287.1"/>
    <property type="molecule type" value="Genomic_DNA"/>
</dbReference>
<comment type="caution">
    <text evidence="1">The sequence shown here is derived from an EMBL/GenBank/DDBJ whole genome shotgun (WGS) entry which is preliminary data.</text>
</comment>
<evidence type="ECO:0000313" key="2">
    <source>
        <dbReference type="Proteomes" id="UP001420932"/>
    </source>
</evidence>
<dbReference type="AlphaFoldDB" id="A0AAP0FBT5"/>
<protein>
    <submittedName>
        <fullName evidence="1">Uncharacterized protein</fullName>
    </submittedName>
</protein>
<proteinExistence type="predicted"/>